<dbReference type="InterPro" id="IPR050740">
    <property type="entry name" value="Aldehyde_DH_Superfamily"/>
</dbReference>
<dbReference type="SUPFAM" id="SSF53720">
    <property type="entry name" value="ALDH-like"/>
    <property type="match status" value="1"/>
</dbReference>
<comment type="similarity">
    <text evidence="1 4">Belongs to the aldehyde dehydrogenase family.</text>
</comment>
<evidence type="ECO:0000313" key="7">
    <source>
        <dbReference type="EMBL" id="GDY59251.1"/>
    </source>
</evidence>
<dbReference type="InterPro" id="IPR015590">
    <property type="entry name" value="Aldehyde_DH_dom"/>
</dbReference>
<feature type="active site" evidence="3">
    <location>
        <position position="263"/>
    </location>
</feature>
<accession>A0A4D4LCD2</accession>
<proteinExistence type="inferred from homology"/>
<dbReference type="Proteomes" id="UP000301309">
    <property type="component" value="Unassembled WGS sequence"/>
</dbReference>
<dbReference type="InterPro" id="IPR016162">
    <property type="entry name" value="Ald_DH_N"/>
</dbReference>
<dbReference type="PROSITE" id="PS00687">
    <property type="entry name" value="ALDEHYDE_DEHYDR_GLU"/>
    <property type="match status" value="1"/>
</dbReference>
<dbReference type="InterPro" id="IPR016161">
    <property type="entry name" value="Ald_DH/histidinol_DH"/>
</dbReference>
<evidence type="ECO:0000313" key="8">
    <source>
        <dbReference type="Proteomes" id="UP000301309"/>
    </source>
</evidence>
<dbReference type="FunFam" id="3.40.605.10:FF:000005">
    <property type="entry name" value="Succinate-semialdehyde dehydrogenase I"/>
    <property type="match status" value="1"/>
</dbReference>
<dbReference type="InterPro" id="IPR016163">
    <property type="entry name" value="Ald_DH_C"/>
</dbReference>
<evidence type="ECO:0000259" key="6">
    <source>
        <dbReference type="Pfam" id="PF00171"/>
    </source>
</evidence>
<dbReference type="PANTHER" id="PTHR43353:SF5">
    <property type="entry name" value="SUCCINATE-SEMIALDEHYDE DEHYDROGENASE, MITOCHONDRIAL"/>
    <property type="match status" value="1"/>
</dbReference>
<evidence type="ECO:0000256" key="5">
    <source>
        <dbReference type="SAM" id="MobiDB-lite"/>
    </source>
</evidence>
<keyword evidence="2 4" id="KW-0560">Oxidoreductase</keyword>
<feature type="compositionally biased region" description="Low complexity" evidence="5">
    <location>
        <begin position="460"/>
        <end position="487"/>
    </location>
</feature>
<dbReference type="PANTHER" id="PTHR43353">
    <property type="entry name" value="SUCCINATE-SEMIALDEHYDE DEHYDROGENASE, MITOCHONDRIAL"/>
    <property type="match status" value="1"/>
</dbReference>
<dbReference type="Pfam" id="PF00171">
    <property type="entry name" value="Aldedh"/>
    <property type="match status" value="1"/>
</dbReference>
<evidence type="ECO:0000256" key="2">
    <source>
        <dbReference type="ARBA" id="ARBA00023002"/>
    </source>
</evidence>
<dbReference type="AlphaFoldDB" id="A0A4D4LCD2"/>
<feature type="domain" description="Aldehyde dehydrogenase" evidence="6">
    <location>
        <begin position="26"/>
        <end position="457"/>
    </location>
</feature>
<dbReference type="Gene3D" id="3.40.605.10">
    <property type="entry name" value="Aldehyde Dehydrogenase, Chain A, domain 1"/>
    <property type="match status" value="1"/>
</dbReference>
<keyword evidence="8" id="KW-1185">Reference proteome</keyword>
<evidence type="ECO:0000256" key="1">
    <source>
        <dbReference type="ARBA" id="ARBA00009986"/>
    </source>
</evidence>
<evidence type="ECO:0000256" key="3">
    <source>
        <dbReference type="PROSITE-ProRule" id="PRU10007"/>
    </source>
</evidence>
<sequence>MSTPSYPSAAEVLAAVPKQLFIAGSWSDAAGGQTMPVDDPATGEVLCDVADAAPADGQRALAAAEEAQEKWAATAPRARSEILRRAYELIMERADALAALMTAEMGKPLAEARGEAAYAAEFFRWFSEEAVRVEGGFSTLPDGKNRMLLMRRPVGPCLLITPWNFPLAMGTRKIGPAIAAGCTMVLKPAPQTPLSSLALAGILAEAGLPAGVLNVVTTSRAGEVVEPLLTGGHVRKLSFTGSTQVGRTLLAQSAPAVVRTSMELGGNAPFIVFEDADLDVAVEGAMTAKMRNMGEACTAANRFFVHSSVATEFADRLARRMGALEVGPGSRPGVQVGPLIDQAGRTKVEELVADAVARGAEVLVGGSTPEGPGCFYPPTVLTGVSPASRLMETEIFGPVAAVLTFDDEDEVVATANSTEWGLVGYLFTQDLNRSLRVSERLEVGMVGLNTGLVSNPRPPSAASNSPGSDARAAASASTSSWSTSTSRCRSDDGPPHGRRAPCPPHGQGARRNRRGRPGVALMDALPQIRGGEERTWASWCPAGTRRCPTAR</sequence>
<protein>
    <submittedName>
        <fullName evidence="7">NAD-dependent succinate-semialdehyde dehydrogenase</fullName>
    </submittedName>
</protein>
<dbReference type="GO" id="GO:0004777">
    <property type="term" value="F:succinate-semialdehyde dehydrogenase (NAD+) activity"/>
    <property type="evidence" value="ECO:0007669"/>
    <property type="project" value="TreeGrafter"/>
</dbReference>
<dbReference type="Gene3D" id="3.40.309.10">
    <property type="entry name" value="Aldehyde Dehydrogenase, Chain A, domain 2"/>
    <property type="match status" value="1"/>
</dbReference>
<dbReference type="FunFam" id="3.40.309.10:FF:000004">
    <property type="entry name" value="Succinate-semialdehyde dehydrogenase I"/>
    <property type="match status" value="1"/>
</dbReference>
<comment type="caution">
    <text evidence="7">The sequence shown here is derived from an EMBL/GenBank/DDBJ whole genome shotgun (WGS) entry which is preliminary data.</text>
</comment>
<dbReference type="EMBL" id="BJHW01000002">
    <property type="protein sequence ID" value="GDY59251.1"/>
    <property type="molecule type" value="Genomic_DNA"/>
</dbReference>
<dbReference type="InterPro" id="IPR029510">
    <property type="entry name" value="Ald_DH_CS_GLU"/>
</dbReference>
<organism evidence="7 8">
    <name type="scientific">Streptomyces violaceusniger</name>
    <dbReference type="NCBI Taxonomy" id="68280"/>
    <lineage>
        <taxon>Bacteria</taxon>
        <taxon>Bacillati</taxon>
        <taxon>Actinomycetota</taxon>
        <taxon>Actinomycetes</taxon>
        <taxon>Kitasatosporales</taxon>
        <taxon>Streptomycetaceae</taxon>
        <taxon>Streptomyces</taxon>
        <taxon>Streptomyces violaceusniger group</taxon>
    </lineage>
</organism>
<name>A0A4D4LCD2_STRVO</name>
<feature type="region of interest" description="Disordered" evidence="5">
    <location>
        <begin position="449"/>
        <end position="518"/>
    </location>
</feature>
<reference evidence="7 8" key="1">
    <citation type="journal article" date="2020" name="Int. J. Syst. Evol. Microbiol.">
        <title>Reclassification of Streptomyces castelarensis and Streptomyces sporoclivatus as later heterotypic synonyms of Streptomyces antimycoticus.</title>
        <authorList>
            <person name="Komaki H."/>
            <person name="Tamura T."/>
        </authorList>
    </citation>
    <scope>NUCLEOTIDE SEQUENCE [LARGE SCALE GENOMIC DNA]</scope>
    <source>
        <strain evidence="7 8">NBRC 13459</strain>
    </source>
</reference>
<evidence type="ECO:0000256" key="4">
    <source>
        <dbReference type="RuleBase" id="RU003345"/>
    </source>
</evidence>
<gene>
    <name evidence="7" type="ORF">SVIO_098740</name>
</gene>
<dbReference type="GO" id="GO:0009450">
    <property type="term" value="P:gamma-aminobutyric acid catabolic process"/>
    <property type="evidence" value="ECO:0007669"/>
    <property type="project" value="TreeGrafter"/>
</dbReference>
<dbReference type="CDD" id="cd07103">
    <property type="entry name" value="ALDH_F5_SSADH_GabD"/>
    <property type="match status" value="1"/>
</dbReference>